<dbReference type="KEGG" id="ssan:NX02_16110"/>
<evidence type="ECO:0000313" key="3">
    <source>
        <dbReference type="Proteomes" id="UP000018851"/>
    </source>
</evidence>
<accession>W0AEC3</accession>
<organism evidence="2 3">
    <name type="scientific">Sphingomonas sanxanigenens DSM 19645 = NX02</name>
    <dbReference type="NCBI Taxonomy" id="1123269"/>
    <lineage>
        <taxon>Bacteria</taxon>
        <taxon>Pseudomonadati</taxon>
        <taxon>Pseudomonadota</taxon>
        <taxon>Alphaproteobacteria</taxon>
        <taxon>Sphingomonadales</taxon>
        <taxon>Sphingomonadaceae</taxon>
        <taxon>Sphingomonas</taxon>
    </lineage>
</organism>
<evidence type="ECO:0000256" key="1">
    <source>
        <dbReference type="SAM" id="MobiDB-lite"/>
    </source>
</evidence>
<dbReference type="PATRIC" id="fig|1123269.5.peg.3152"/>
<reference evidence="2 3" key="1">
    <citation type="submission" date="2013-07" db="EMBL/GenBank/DDBJ databases">
        <title>Completed genome of Sphingomonas sanxanigenens NX02.</title>
        <authorList>
            <person name="Ma T."/>
            <person name="Huang H."/>
            <person name="Wu M."/>
            <person name="Li X."/>
            <person name="Li G."/>
        </authorList>
    </citation>
    <scope>NUCLEOTIDE SEQUENCE [LARGE SCALE GENOMIC DNA]</scope>
    <source>
        <strain evidence="2 3">NX02</strain>
    </source>
</reference>
<proteinExistence type="predicted"/>
<evidence type="ECO:0000313" key="2">
    <source>
        <dbReference type="EMBL" id="AHE54902.1"/>
    </source>
</evidence>
<dbReference type="EMBL" id="CP006644">
    <property type="protein sequence ID" value="AHE54902.1"/>
    <property type="molecule type" value="Genomic_DNA"/>
</dbReference>
<protein>
    <submittedName>
        <fullName evidence="2">Uncharacterized protein</fullName>
    </submittedName>
</protein>
<dbReference type="STRING" id="1123269.NX02_16110"/>
<feature type="compositionally biased region" description="Basic and acidic residues" evidence="1">
    <location>
        <begin position="53"/>
        <end position="69"/>
    </location>
</feature>
<keyword evidence="3" id="KW-1185">Reference proteome</keyword>
<dbReference type="Proteomes" id="UP000018851">
    <property type="component" value="Chromosome"/>
</dbReference>
<dbReference type="eggNOG" id="ENOG502ZM8X">
    <property type="taxonomic scope" value="Bacteria"/>
</dbReference>
<dbReference type="HOGENOM" id="CLU_2107457_0_0_5"/>
<dbReference type="AlphaFoldDB" id="W0AEC3"/>
<feature type="region of interest" description="Disordered" evidence="1">
    <location>
        <begin position="53"/>
        <end position="117"/>
    </location>
</feature>
<name>W0AEC3_9SPHN</name>
<gene>
    <name evidence="2" type="ORF">NX02_16110</name>
</gene>
<sequence>MNRQDFRYREFPDQFADMELWPLFQALLTDERVIGGYDTELRGADVEVRERLLEARRGPADRGASDRGPADPGPAQHGEAHAPSRTGLFSRYGGAAPEPAERSGNLRQFLGRLADKD</sequence>